<proteinExistence type="predicted"/>
<protein>
    <submittedName>
        <fullName evidence="1">Uncharacterized protein</fullName>
    </submittedName>
</protein>
<sequence>MTAKKYTPLEAARLRDQIIHDDIVPTVRRAFDAYPALQSATLLVAQFWCDEATDAVHHDLIFSELDTPNVEAGYRARLERYNGPVQAPPARSGWRAWFPWLGGPKTPETPTTFPPSRDTINLPSQIDEELLQHEFTHRIPWDSNGEPISLFAAFCKEDCHQEMDDCETYTPYAVFRRQSEQVTVEIVGVMVRPWLDGVKPEFEEHE</sequence>
<reference evidence="1 2" key="2">
    <citation type="submission" date="2018-03" db="EMBL/GenBank/DDBJ databases">
        <authorList>
            <person name="Keele B.F."/>
        </authorList>
    </citation>
    <scope>NUCLEOTIDE SEQUENCE [LARGE SCALE GENOMIC DNA]</scope>
    <source>
        <strain evidence="1 2">D13</strain>
    </source>
</reference>
<accession>A0A2P1PWT7</accession>
<dbReference type="RefSeq" id="WP_106893184.1">
    <property type="nucleotide sequence ID" value="NZ_CP027860.1"/>
</dbReference>
<dbReference type="EMBL" id="CP027860">
    <property type="protein sequence ID" value="AVP99264.1"/>
    <property type="molecule type" value="Genomic_DNA"/>
</dbReference>
<name>A0A2P1PWT7_9GAMM</name>
<evidence type="ECO:0000313" key="1">
    <source>
        <dbReference type="EMBL" id="AVP99264.1"/>
    </source>
</evidence>
<gene>
    <name evidence="1" type="ORF">C7S18_19765</name>
</gene>
<dbReference type="AlphaFoldDB" id="A0A2P1PWT7"/>
<organism evidence="1 2">
    <name type="scientific">Ahniella affigens</name>
    <dbReference type="NCBI Taxonomy" id="2021234"/>
    <lineage>
        <taxon>Bacteria</taxon>
        <taxon>Pseudomonadati</taxon>
        <taxon>Pseudomonadota</taxon>
        <taxon>Gammaproteobacteria</taxon>
        <taxon>Lysobacterales</taxon>
        <taxon>Rhodanobacteraceae</taxon>
        <taxon>Ahniella</taxon>
    </lineage>
</organism>
<keyword evidence="2" id="KW-1185">Reference proteome</keyword>
<dbReference type="Proteomes" id="UP000241074">
    <property type="component" value="Chromosome"/>
</dbReference>
<evidence type="ECO:0000313" key="2">
    <source>
        <dbReference type="Proteomes" id="UP000241074"/>
    </source>
</evidence>
<dbReference type="OrthoDB" id="582649at2"/>
<reference evidence="1 2" key="1">
    <citation type="submission" date="2018-03" db="EMBL/GenBank/DDBJ databases">
        <title>Ahniella affigens gen. nov., sp. nov., a gammaproteobacterium isolated from sandy soil near a stream.</title>
        <authorList>
            <person name="Ko Y."/>
            <person name="Kim J.-H."/>
        </authorList>
    </citation>
    <scope>NUCLEOTIDE SEQUENCE [LARGE SCALE GENOMIC DNA]</scope>
    <source>
        <strain evidence="1 2">D13</strain>
    </source>
</reference>
<dbReference type="KEGG" id="xba:C7S18_19765"/>